<keyword evidence="1" id="KW-1133">Transmembrane helix</keyword>
<dbReference type="RefSeq" id="WP_053596788.1">
    <property type="nucleotide sequence ID" value="NZ_CP067341.1"/>
</dbReference>
<proteinExistence type="predicted"/>
<evidence type="ECO:0000256" key="1">
    <source>
        <dbReference type="SAM" id="Phobius"/>
    </source>
</evidence>
<keyword evidence="1" id="KW-0812">Transmembrane</keyword>
<name>A0ABX7AXA6_9BACI</name>
<feature type="transmembrane region" description="Helical" evidence="1">
    <location>
        <begin position="29"/>
        <end position="48"/>
    </location>
</feature>
<dbReference type="Pfam" id="PF14079">
    <property type="entry name" value="DUF4260"/>
    <property type="match status" value="1"/>
</dbReference>
<sequence length="117" mass="13482">MKLRKIISLEYLIAFLVSIFFYWHFEFSFLYFVLFLLLPDISMVGYIVNTKVGALFYNIGHSLVLPAILLIIGFVTVSTPLLMASIIWLAHIFLDRALGYGLKYDEAFTKTHLQQIA</sequence>
<gene>
    <name evidence="2" type="ORF">FJQ98_10635</name>
</gene>
<accession>A0ABX7AXA6</accession>
<keyword evidence="3" id="KW-1185">Reference proteome</keyword>
<dbReference type="Proteomes" id="UP000596049">
    <property type="component" value="Chromosome"/>
</dbReference>
<organism evidence="2 3">
    <name type="scientific">Lysinibacillus agricola</name>
    <dbReference type="NCBI Taxonomy" id="2590012"/>
    <lineage>
        <taxon>Bacteria</taxon>
        <taxon>Bacillati</taxon>
        <taxon>Bacillota</taxon>
        <taxon>Bacilli</taxon>
        <taxon>Bacillales</taxon>
        <taxon>Bacillaceae</taxon>
        <taxon>Lysinibacillus</taxon>
    </lineage>
</organism>
<feature type="transmembrane region" description="Helical" evidence="1">
    <location>
        <begin position="55"/>
        <end position="75"/>
    </location>
</feature>
<feature type="transmembrane region" description="Helical" evidence="1">
    <location>
        <begin position="81"/>
        <end position="102"/>
    </location>
</feature>
<evidence type="ECO:0000313" key="3">
    <source>
        <dbReference type="Proteomes" id="UP000596049"/>
    </source>
</evidence>
<feature type="transmembrane region" description="Helical" evidence="1">
    <location>
        <begin position="7"/>
        <end position="23"/>
    </location>
</feature>
<dbReference type="InterPro" id="IPR025356">
    <property type="entry name" value="DUF4260"/>
</dbReference>
<evidence type="ECO:0000313" key="2">
    <source>
        <dbReference type="EMBL" id="QQP14421.1"/>
    </source>
</evidence>
<dbReference type="EMBL" id="CP067341">
    <property type="protein sequence ID" value="QQP14421.1"/>
    <property type="molecule type" value="Genomic_DNA"/>
</dbReference>
<reference evidence="2 3" key="1">
    <citation type="submission" date="2020-01" db="EMBL/GenBank/DDBJ databases">
        <authorList>
            <person name="Liu G."/>
            <person name="Liu B."/>
        </authorList>
    </citation>
    <scope>NUCLEOTIDE SEQUENCE [LARGE SCALE GENOMIC DNA]</scope>
    <source>
        <strain evidence="2 3">FJAT-51161</strain>
    </source>
</reference>
<protein>
    <submittedName>
        <fullName evidence="2">DUF4260 domain-containing protein</fullName>
    </submittedName>
</protein>
<keyword evidence="1" id="KW-0472">Membrane</keyword>